<reference evidence="2" key="1">
    <citation type="submission" date="2020-11" db="EMBL/GenBank/DDBJ databases">
        <title>Gallus gallus (Chicken) genome, bGalGal1, GRCg7b, maternal haplotype autosomes + Z &amp; W.</title>
        <authorList>
            <person name="Warren W."/>
            <person name="Formenti G."/>
            <person name="Fedrigo O."/>
            <person name="Haase B."/>
            <person name="Mountcastle J."/>
            <person name="Balacco J."/>
            <person name="Tracey A."/>
            <person name="Schneider V."/>
            <person name="Okimoto R."/>
            <person name="Cheng H."/>
            <person name="Hawken R."/>
            <person name="Howe K."/>
            <person name="Jarvis E.D."/>
        </authorList>
    </citation>
    <scope>NUCLEOTIDE SEQUENCE [LARGE SCALE GENOMIC DNA]</scope>
    <source>
        <strain evidence="2">Broiler</strain>
    </source>
</reference>
<dbReference type="Proteomes" id="UP000000539">
    <property type="component" value="Chromosome 2"/>
</dbReference>
<reference evidence="2" key="3">
    <citation type="submission" date="2025-09" db="UniProtKB">
        <authorList>
            <consortium name="Ensembl"/>
        </authorList>
    </citation>
    <scope>IDENTIFICATION</scope>
    <source>
        <strain evidence="2">broiler</strain>
    </source>
</reference>
<reference evidence="2" key="2">
    <citation type="submission" date="2025-08" db="UniProtKB">
        <authorList>
            <consortium name="Ensembl"/>
        </authorList>
    </citation>
    <scope>IDENTIFICATION</scope>
    <source>
        <strain evidence="2">broiler</strain>
    </source>
</reference>
<feature type="compositionally biased region" description="Basic and acidic residues" evidence="1">
    <location>
        <begin position="50"/>
        <end position="72"/>
    </location>
</feature>
<evidence type="ECO:0000313" key="3">
    <source>
        <dbReference type="Proteomes" id="UP000000539"/>
    </source>
</evidence>
<keyword evidence="3" id="KW-1185">Reference proteome</keyword>
<dbReference type="Ensembl" id="ENSGALT00010009287.1">
    <property type="protein sequence ID" value="ENSGALP00010005493.1"/>
    <property type="gene ID" value="ENSGALG00010004014.1"/>
</dbReference>
<evidence type="ECO:0000256" key="1">
    <source>
        <dbReference type="SAM" id="MobiDB-lite"/>
    </source>
</evidence>
<sequence>GLCPKAPFSACHNKVAQGLVFPGSSAIFYYSTLHNKKHLLISADQRPLLKQEKGRKREGGREREKKTEKPRTDPPNTRATIGTFSTGQSIFFFFFCHNKVSNQVTGDWTFPLPPPLFSLSLSSLLALKMMETLFCNFAWHCEVDFCDCSFQGQRGQSTLPQDVTEVLGHSYL</sequence>
<accession>A0A8V0XBI9</accession>
<dbReference type="GeneTree" id="ENSGT01150000288746"/>
<feature type="region of interest" description="Disordered" evidence="1">
    <location>
        <begin position="50"/>
        <end position="79"/>
    </location>
</feature>
<evidence type="ECO:0000313" key="2">
    <source>
        <dbReference type="Ensembl" id="ENSGALP00010005493.1"/>
    </source>
</evidence>
<name>A0A8V0XBI9_CHICK</name>
<protein>
    <submittedName>
        <fullName evidence="2">Uncharacterized protein</fullName>
    </submittedName>
</protein>
<proteinExistence type="predicted"/>
<dbReference type="AlphaFoldDB" id="A0A8V0XBI9"/>
<organism evidence="2 3">
    <name type="scientific">Gallus gallus</name>
    <name type="common">Chicken</name>
    <dbReference type="NCBI Taxonomy" id="9031"/>
    <lineage>
        <taxon>Eukaryota</taxon>
        <taxon>Metazoa</taxon>
        <taxon>Chordata</taxon>
        <taxon>Craniata</taxon>
        <taxon>Vertebrata</taxon>
        <taxon>Euteleostomi</taxon>
        <taxon>Archelosauria</taxon>
        <taxon>Archosauria</taxon>
        <taxon>Dinosauria</taxon>
        <taxon>Saurischia</taxon>
        <taxon>Theropoda</taxon>
        <taxon>Coelurosauria</taxon>
        <taxon>Aves</taxon>
        <taxon>Neognathae</taxon>
        <taxon>Galloanserae</taxon>
        <taxon>Galliformes</taxon>
        <taxon>Phasianidae</taxon>
        <taxon>Phasianinae</taxon>
        <taxon>Gallus</taxon>
    </lineage>
</organism>